<dbReference type="GO" id="GO:0003899">
    <property type="term" value="F:DNA-directed RNA polymerase activity"/>
    <property type="evidence" value="ECO:0007669"/>
    <property type="project" value="InterPro"/>
</dbReference>
<dbReference type="EMBL" id="MN740320">
    <property type="protein sequence ID" value="QHU00019.1"/>
    <property type="molecule type" value="Genomic_DNA"/>
</dbReference>
<dbReference type="InterPro" id="IPR000268">
    <property type="entry name" value="RPABC5/Rpb10"/>
</dbReference>
<dbReference type="GO" id="GO:0006351">
    <property type="term" value="P:DNA-templated transcription"/>
    <property type="evidence" value="ECO:0007669"/>
    <property type="project" value="InterPro"/>
</dbReference>
<accession>A0A6C0J2X3</accession>
<dbReference type="Pfam" id="PF01194">
    <property type="entry name" value="RNA_pol_N"/>
    <property type="match status" value="1"/>
</dbReference>
<proteinExistence type="predicted"/>
<protein>
    <recommendedName>
        <fullName evidence="2">DNA-directed RNA polymerase</fullName>
    </recommendedName>
</protein>
<evidence type="ECO:0000313" key="1">
    <source>
        <dbReference type="EMBL" id="QHU00019.1"/>
    </source>
</evidence>
<dbReference type="InterPro" id="IPR023580">
    <property type="entry name" value="RNA_pol_su_RPB10"/>
</dbReference>
<dbReference type="AlphaFoldDB" id="A0A6C0J2X3"/>
<sequence>MDFPIPMRCYTCNLPLAGKWLKFLELVKEGRKEDGRAEKGDIMYLTSDMKSPQAEGRALNALGLTRECCRVKLFTHAGV</sequence>
<organism evidence="1">
    <name type="scientific">viral metagenome</name>
    <dbReference type="NCBI Taxonomy" id="1070528"/>
    <lineage>
        <taxon>unclassified sequences</taxon>
        <taxon>metagenomes</taxon>
        <taxon>organismal metagenomes</taxon>
    </lineage>
</organism>
<name>A0A6C0J2X3_9ZZZZ</name>
<reference evidence="1" key="1">
    <citation type="journal article" date="2020" name="Nature">
        <title>Giant virus diversity and host interactions through global metagenomics.</title>
        <authorList>
            <person name="Schulz F."/>
            <person name="Roux S."/>
            <person name="Paez-Espino D."/>
            <person name="Jungbluth S."/>
            <person name="Walsh D.A."/>
            <person name="Denef V.J."/>
            <person name="McMahon K.D."/>
            <person name="Konstantinidis K.T."/>
            <person name="Eloe-Fadrosh E.A."/>
            <person name="Kyrpides N.C."/>
            <person name="Woyke T."/>
        </authorList>
    </citation>
    <scope>NUCLEOTIDE SEQUENCE</scope>
    <source>
        <strain evidence="1">GVMAG-M-3300025778-1</strain>
    </source>
</reference>
<dbReference type="SUPFAM" id="SSF46924">
    <property type="entry name" value="RNA polymerase subunit RPB10"/>
    <property type="match status" value="1"/>
</dbReference>
<dbReference type="Gene3D" id="1.10.10.60">
    <property type="entry name" value="Homeodomain-like"/>
    <property type="match status" value="1"/>
</dbReference>
<dbReference type="GO" id="GO:0003677">
    <property type="term" value="F:DNA binding"/>
    <property type="evidence" value="ECO:0007669"/>
    <property type="project" value="InterPro"/>
</dbReference>
<evidence type="ECO:0008006" key="2">
    <source>
        <dbReference type="Google" id="ProtNLM"/>
    </source>
</evidence>